<dbReference type="SUPFAM" id="SSF52047">
    <property type="entry name" value="RNI-like"/>
    <property type="match status" value="1"/>
</dbReference>
<dbReference type="InterPro" id="IPR032675">
    <property type="entry name" value="LRR_dom_sf"/>
</dbReference>
<evidence type="ECO:0000313" key="1">
    <source>
        <dbReference type="EMBL" id="EAY81617.1"/>
    </source>
</evidence>
<dbReference type="Gramene" id="BGIOSGA035599-TA">
    <property type="protein sequence ID" value="BGIOSGA035599-PA"/>
    <property type="gene ID" value="BGIOSGA035599"/>
</dbReference>
<dbReference type="PANTHER" id="PTHR38926">
    <property type="entry name" value="F-BOX DOMAIN CONTAINING PROTEIN, EXPRESSED"/>
    <property type="match status" value="1"/>
</dbReference>
<proteinExistence type="predicted"/>
<dbReference type="STRING" id="39946.A2ZG83"/>
<evidence type="ECO:0000313" key="2">
    <source>
        <dbReference type="Proteomes" id="UP000007015"/>
    </source>
</evidence>
<dbReference type="AlphaFoldDB" id="A2ZG83"/>
<dbReference type="FunFam" id="1.20.1280.50:FF:000037">
    <property type="entry name" value="F-box protein SKIP19"/>
    <property type="match status" value="1"/>
</dbReference>
<dbReference type="Proteomes" id="UP000007015">
    <property type="component" value="Chromosome 11"/>
</dbReference>
<name>A2ZG83_ORYSI</name>
<dbReference type="PANTHER" id="PTHR38926:SF71">
    <property type="entry name" value="OS08G0194350 PROTEIN"/>
    <property type="match status" value="1"/>
</dbReference>
<protein>
    <recommendedName>
        <fullName evidence="3">F-box domain-containing protein</fullName>
    </recommendedName>
</protein>
<evidence type="ECO:0008006" key="3">
    <source>
        <dbReference type="Google" id="ProtNLM"/>
    </source>
</evidence>
<dbReference type="SUPFAM" id="SSF81383">
    <property type="entry name" value="F-box domain"/>
    <property type="match status" value="1"/>
</dbReference>
<accession>A2ZG83</accession>
<dbReference type="OMA" id="CSDETRM"/>
<reference evidence="1 2" key="1">
    <citation type="journal article" date="2005" name="PLoS Biol.">
        <title>The genomes of Oryza sativa: a history of duplications.</title>
        <authorList>
            <person name="Yu J."/>
            <person name="Wang J."/>
            <person name="Lin W."/>
            <person name="Li S."/>
            <person name="Li H."/>
            <person name="Zhou J."/>
            <person name="Ni P."/>
            <person name="Dong W."/>
            <person name="Hu S."/>
            <person name="Zeng C."/>
            <person name="Zhang J."/>
            <person name="Zhang Y."/>
            <person name="Li R."/>
            <person name="Xu Z."/>
            <person name="Li S."/>
            <person name="Li X."/>
            <person name="Zheng H."/>
            <person name="Cong L."/>
            <person name="Lin L."/>
            <person name="Yin J."/>
            <person name="Geng J."/>
            <person name="Li G."/>
            <person name="Shi J."/>
            <person name="Liu J."/>
            <person name="Lv H."/>
            <person name="Li J."/>
            <person name="Wang J."/>
            <person name="Deng Y."/>
            <person name="Ran L."/>
            <person name="Shi X."/>
            <person name="Wang X."/>
            <person name="Wu Q."/>
            <person name="Li C."/>
            <person name="Ren X."/>
            <person name="Wang J."/>
            <person name="Wang X."/>
            <person name="Li D."/>
            <person name="Liu D."/>
            <person name="Zhang X."/>
            <person name="Ji Z."/>
            <person name="Zhao W."/>
            <person name="Sun Y."/>
            <person name="Zhang Z."/>
            <person name="Bao J."/>
            <person name="Han Y."/>
            <person name="Dong L."/>
            <person name="Ji J."/>
            <person name="Chen P."/>
            <person name="Wu S."/>
            <person name="Liu J."/>
            <person name="Xiao Y."/>
            <person name="Bu D."/>
            <person name="Tan J."/>
            <person name="Yang L."/>
            <person name="Ye C."/>
            <person name="Zhang J."/>
            <person name="Xu J."/>
            <person name="Zhou Y."/>
            <person name="Yu Y."/>
            <person name="Zhang B."/>
            <person name="Zhuang S."/>
            <person name="Wei H."/>
            <person name="Liu B."/>
            <person name="Lei M."/>
            <person name="Yu H."/>
            <person name="Li Y."/>
            <person name="Xu H."/>
            <person name="Wei S."/>
            <person name="He X."/>
            <person name="Fang L."/>
            <person name="Zhang Z."/>
            <person name="Zhang Y."/>
            <person name="Huang X."/>
            <person name="Su Z."/>
            <person name="Tong W."/>
            <person name="Li J."/>
            <person name="Tong Z."/>
            <person name="Li S."/>
            <person name="Ye J."/>
            <person name="Wang L."/>
            <person name="Fang L."/>
            <person name="Lei T."/>
            <person name="Chen C."/>
            <person name="Chen H."/>
            <person name="Xu Z."/>
            <person name="Li H."/>
            <person name="Huang H."/>
            <person name="Zhang F."/>
            <person name="Xu H."/>
            <person name="Li N."/>
            <person name="Zhao C."/>
            <person name="Li S."/>
            <person name="Dong L."/>
            <person name="Huang Y."/>
            <person name="Li L."/>
            <person name="Xi Y."/>
            <person name="Qi Q."/>
            <person name="Li W."/>
            <person name="Zhang B."/>
            <person name="Hu W."/>
            <person name="Zhang Y."/>
            <person name="Tian X."/>
            <person name="Jiao Y."/>
            <person name="Liang X."/>
            <person name="Jin J."/>
            <person name="Gao L."/>
            <person name="Zheng W."/>
            <person name="Hao B."/>
            <person name="Liu S."/>
            <person name="Wang W."/>
            <person name="Yuan L."/>
            <person name="Cao M."/>
            <person name="McDermott J."/>
            <person name="Samudrala R."/>
            <person name="Wang J."/>
            <person name="Wong G.K."/>
            <person name="Yang H."/>
        </authorList>
    </citation>
    <scope>NUCLEOTIDE SEQUENCE [LARGE SCALE GENOMIC DNA]</scope>
    <source>
        <strain evidence="2">cv. 93-11</strain>
    </source>
</reference>
<organism evidence="1 2">
    <name type="scientific">Oryza sativa subsp. indica</name>
    <name type="common">Rice</name>
    <dbReference type="NCBI Taxonomy" id="39946"/>
    <lineage>
        <taxon>Eukaryota</taxon>
        <taxon>Viridiplantae</taxon>
        <taxon>Streptophyta</taxon>
        <taxon>Embryophyta</taxon>
        <taxon>Tracheophyta</taxon>
        <taxon>Spermatophyta</taxon>
        <taxon>Magnoliopsida</taxon>
        <taxon>Liliopsida</taxon>
        <taxon>Poales</taxon>
        <taxon>Poaceae</taxon>
        <taxon>BOP clade</taxon>
        <taxon>Oryzoideae</taxon>
        <taxon>Oryzeae</taxon>
        <taxon>Oryzinae</taxon>
        <taxon>Oryza</taxon>
        <taxon>Oryza sativa</taxon>
    </lineage>
</organism>
<keyword evidence="2" id="KW-1185">Reference proteome</keyword>
<gene>
    <name evidence="1" type="ORF">OsI_36786</name>
</gene>
<dbReference type="Gene3D" id="3.80.10.10">
    <property type="entry name" value="Ribonuclease Inhibitor"/>
    <property type="match status" value="1"/>
</dbReference>
<dbReference type="Gene3D" id="1.20.1280.50">
    <property type="match status" value="1"/>
</dbReference>
<dbReference type="HOGENOM" id="CLU_044915_1_0_1"/>
<sequence length="276" mass="30545">MDVLLLPPLPAPETTAAAGMDWSELPADALSVVFAKVGAVEVLAGADLACRSWLDAARVPELWRAVDMLRGAVRCLHLGQDRDLMCAMAKVAVDRSGGRLEVFKGEDFDSDELLEYIGDRSPSLKVISVWCSDETRMSTEGFAELTRKCPLLEEIVLSGGGHRRPPLPRLALAVAELRHLRRLTLQGIGVSNDELTAIVDGCPRLELLDVCSCWDLCVDDDAQLLAKCARIRTLKLPPSEEDDYYDYYCLLQLTKSTAVMLIDLLDDDYTMINYAW</sequence>
<dbReference type="EMBL" id="CM000136">
    <property type="protein sequence ID" value="EAY81617.1"/>
    <property type="molecule type" value="Genomic_DNA"/>
</dbReference>
<dbReference type="InterPro" id="IPR036047">
    <property type="entry name" value="F-box-like_dom_sf"/>
</dbReference>